<reference evidence="1" key="1">
    <citation type="submission" date="2016-10" db="EMBL/GenBank/DDBJ databases">
        <title>Sequence of Gallionella enrichment culture.</title>
        <authorList>
            <person name="Poehlein A."/>
            <person name="Muehling M."/>
            <person name="Daniel R."/>
        </authorList>
    </citation>
    <scope>NUCLEOTIDE SEQUENCE</scope>
</reference>
<gene>
    <name evidence="1" type="ORF">GALL_534220</name>
</gene>
<evidence type="ECO:0000313" key="1">
    <source>
        <dbReference type="EMBL" id="OIQ65023.1"/>
    </source>
</evidence>
<sequence length="289" mass="33796">MIINKIYSSVYWDVKRIITENPQFGISENQFRQDFTSHFSEEFLVYKLLGKAYGHRNYKQFTGVEMKAIIGDTEPDYYIRNGNKLFLFEVKDSFIAGKFKQSFNVVAIEKELKKKYYGRDEPGQEKAVKQLVTRIKTSLELGYPFDENYKVRSLNVYPVLIVYDINLTVPGMERALMSWFSDAMKVLNEEMAKKNIKGYKVNDLVVLHIDGLCMLSEYLAAGRLKLEELINDYLQRYRKLLSQNEGKTFAEVKANVLSTYLTFQHYVMDTILAVPVKHRLVPRELRLLD</sequence>
<organism evidence="1">
    <name type="scientific">mine drainage metagenome</name>
    <dbReference type="NCBI Taxonomy" id="410659"/>
    <lineage>
        <taxon>unclassified sequences</taxon>
        <taxon>metagenomes</taxon>
        <taxon>ecological metagenomes</taxon>
    </lineage>
</organism>
<proteinExistence type="predicted"/>
<comment type="caution">
    <text evidence="1">The sequence shown here is derived from an EMBL/GenBank/DDBJ whole genome shotgun (WGS) entry which is preliminary data.</text>
</comment>
<dbReference type="EMBL" id="MLJW01007652">
    <property type="protein sequence ID" value="OIQ65023.1"/>
    <property type="molecule type" value="Genomic_DNA"/>
</dbReference>
<name>A0A1J5PB39_9ZZZZ</name>
<dbReference type="AlphaFoldDB" id="A0A1J5PB39"/>
<accession>A0A1J5PB39</accession>
<protein>
    <submittedName>
        <fullName evidence="1">Uncharacterized protein</fullName>
    </submittedName>
</protein>